<sequence length="89" mass="10235">MHDNHAYRTAKRDVERKMGLAIHATIYVAVNTGLMLFNFLIVPHKLWAGWPLLGWGIGLLFHALAVFLHGPGAAWKQRLIEKEMRKHRP</sequence>
<feature type="domain" description="2TM" evidence="2">
    <location>
        <begin position="9"/>
        <end position="84"/>
    </location>
</feature>
<keyword evidence="4" id="KW-1185">Reference proteome</keyword>
<dbReference type="Proteomes" id="UP000265955">
    <property type="component" value="Unassembled WGS sequence"/>
</dbReference>
<dbReference type="EMBL" id="QYUO01000001">
    <property type="protein sequence ID" value="RJF99259.1"/>
    <property type="molecule type" value="Genomic_DNA"/>
</dbReference>
<evidence type="ECO:0000313" key="3">
    <source>
        <dbReference type="EMBL" id="RJF99259.1"/>
    </source>
</evidence>
<proteinExistence type="predicted"/>
<dbReference type="Pfam" id="PF13239">
    <property type="entry name" value="2TM"/>
    <property type="match status" value="1"/>
</dbReference>
<dbReference type="InterPro" id="IPR025698">
    <property type="entry name" value="2TM_dom"/>
</dbReference>
<evidence type="ECO:0000259" key="2">
    <source>
        <dbReference type="Pfam" id="PF13239"/>
    </source>
</evidence>
<gene>
    <name evidence="3" type="ORF">D3871_12555</name>
</gene>
<organism evidence="3 4">
    <name type="scientific">Noviherbaspirillum saxi</name>
    <dbReference type="NCBI Taxonomy" id="2320863"/>
    <lineage>
        <taxon>Bacteria</taxon>
        <taxon>Pseudomonadati</taxon>
        <taxon>Pseudomonadota</taxon>
        <taxon>Betaproteobacteria</taxon>
        <taxon>Burkholderiales</taxon>
        <taxon>Oxalobacteraceae</taxon>
        <taxon>Noviherbaspirillum</taxon>
    </lineage>
</organism>
<evidence type="ECO:0000256" key="1">
    <source>
        <dbReference type="SAM" id="Phobius"/>
    </source>
</evidence>
<dbReference type="RefSeq" id="WP_119769200.1">
    <property type="nucleotide sequence ID" value="NZ_QYUO01000001.1"/>
</dbReference>
<reference evidence="4" key="1">
    <citation type="submission" date="2018-09" db="EMBL/GenBank/DDBJ databases">
        <authorList>
            <person name="Zhu H."/>
        </authorList>
    </citation>
    <scope>NUCLEOTIDE SEQUENCE [LARGE SCALE GENOMIC DNA]</scope>
    <source>
        <strain evidence="4">K1R23-30</strain>
    </source>
</reference>
<dbReference type="OrthoDB" id="21915at2"/>
<keyword evidence="1" id="KW-0812">Transmembrane</keyword>
<feature type="transmembrane region" description="Helical" evidence="1">
    <location>
        <begin position="20"/>
        <end position="41"/>
    </location>
</feature>
<name>A0A3A3GED1_9BURK</name>
<keyword evidence="1" id="KW-1133">Transmembrane helix</keyword>
<accession>A0A3A3GED1</accession>
<keyword evidence="1" id="KW-0472">Membrane</keyword>
<protein>
    <recommendedName>
        <fullName evidence="2">2TM domain-containing protein</fullName>
    </recommendedName>
</protein>
<evidence type="ECO:0000313" key="4">
    <source>
        <dbReference type="Proteomes" id="UP000265955"/>
    </source>
</evidence>
<comment type="caution">
    <text evidence="3">The sequence shown here is derived from an EMBL/GenBank/DDBJ whole genome shotgun (WGS) entry which is preliminary data.</text>
</comment>
<feature type="transmembrane region" description="Helical" evidence="1">
    <location>
        <begin position="53"/>
        <end position="75"/>
    </location>
</feature>
<dbReference type="AlphaFoldDB" id="A0A3A3GED1"/>